<evidence type="ECO:0000313" key="2">
    <source>
        <dbReference type="Proteomes" id="UP000736335"/>
    </source>
</evidence>
<dbReference type="EMBL" id="WIUZ02000009">
    <property type="protein sequence ID" value="KAF9783884.1"/>
    <property type="molecule type" value="Genomic_DNA"/>
</dbReference>
<organism evidence="1 2">
    <name type="scientific">Thelephora terrestris</name>
    <dbReference type="NCBI Taxonomy" id="56493"/>
    <lineage>
        <taxon>Eukaryota</taxon>
        <taxon>Fungi</taxon>
        <taxon>Dikarya</taxon>
        <taxon>Basidiomycota</taxon>
        <taxon>Agaricomycotina</taxon>
        <taxon>Agaricomycetes</taxon>
        <taxon>Thelephorales</taxon>
        <taxon>Thelephoraceae</taxon>
        <taxon>Thelephora</taxon>
    </lineage>
</organism>
<dbReference type="Proteomes" id="UP000736335">
    <property type="component" value="Unassembled WGS sequence"/>
</dbReference>
<sequence>QKRDMSWWPKVSIWEASNLNVGCWTPLCERWFQKRLQGIKDGTARPHPAPVW</sequence>
<dbReference type="OrthoDB" id="3270336at2759"/>
<feature type="non-terminal residue" evidence="1">
    <location>
        <position position="1"/>
    </location>
</feature>
<comment type="caution">
    <text evidence="1">The sequence shown here is derived from an EMBL/GenBank/DDBJ whole genome shotgun (WGS) entry which is preliminary data.</text>
</comment>
<name>A0A9P6L662_9AGAM</name>
<dbReference type="AlphaFoldDB" id="A0A9P6L662"/>
<reference evidence="1" key="2">
    <citation type="submission" date="2020-11" db="EMBL/GenBank/DDBJ databases">
        <authorList>
            <consortium name="DOE Joint Genome Institute"/>
            <person name="Kuo A."/>
            <person name="Miyauchi S."/>
            <person name="Kiss E."/>
            <person name="Drula E."/>
            <person name="Kohler A."/>
            <person name="Sanchez-Garcia M."/>
            <person name="Andreopoulos B."/>
            <person name="Barry K.W."/>
            <person name="Bonito G."/>
            <person name="Buee M."/>
            <person name="Carver A."/>
            <person name="Chen C."/>
            <person name="Cichocki N."/>
            <person name="Clum A."/>
            <person name="Culley D."/>
            <person name="Crous P.W."/>
            <person name="Fauchery L."/>
            <person name="Girlanda M."/>
            <person name="Hayes R."/>
            <person name="Keri Z."/>
            <person name="Labutti K."/>
            <person name="Lipzen A."/>
            <person name="Lombard V."/>
            <person name="Magnuson J."/>
            <person name="Maillard F."/>
            <person name="Morin E."/>
            <person name="Murat C."/>
            <person name="Nolan M."/>
            <person name="Ohm R."/>
            <person name="Pangilinan J."/>
            <person name="Pereira M."/>
            <person name="Perotto S."/>
            <person name="Peter M."/>
            <person name="Riley R."/>
            <person name="Sitrit Y."/>
            <person name="Stielow B."/>
            <person name="Szollosi G."/>
            <person name="Zifcakova L."/>
            <person name="Stursova M."/>
            <person name="Spatafora J.W."/>
            <person name="Tedersoo L."/>
            <person name="Vaario L.-M."/>
            <person name="Yamada A."/>
            <person name="Yan M."/>
            <person name="Wang P."/>
            <person name="Xu J."/>
            <person name="Bruns T."/>
            <person name="Baldrian P."/>
            <person name="Vilgalys R."/>
            <person name="Henrissat B."/>
            <person name="Grigoriev I.V."/>
            <person name="Hibbett D."/>
            <person name="Nagy L.G."/>
            <person name="Martin F.M."/>
        </authorList>
    </citation>
    <scope>NUCLEOTIDE SEQUENCE</scope>
    <source>
        <strain evidence="1">UH-Tt-Lm1</strain>
    </source>
</reference>
<accession>A0A9P6L662</accession>
<evidence type="ECO:0000313" key="1">
    <source>
        <dbReference type="EMBL" id="KAF9783884.1"/>
    </source>
</evidence>
<protein>
    <submittedName>
        <fullName evidence="1">Uncharacterized protein</fullName>
    </submittedName>
</protein>
<keyword evidence="2" id="KW-1185">Reference proteome</keyword>
<gene>
    <name evidence="1" type="ORF">BJ322DRAFT_978490</name>
</gene>
<reference evidence="1" key="1">
    <citation type="journal article" date="2020" name="Nat. Commun.">
        <title>Large-scale genome sequencing of mycorrhizal fungi provides insights into the early evolution of symbiotic traits.</title>
        <authorList>
            <person name="Miyauchi S."/>
            <person name="Kiss E."/>
            <person name="Kuo A."/>
            <person name="Drula E."/>
            <person name="Kohler A."/>
            <person name="Sanchez-Garcia M."/>
            <person name="Morin E."/>
            <person name="Andreopoulos B."/>
            <person name="Barry K.W."/>
            <person name="Bonito G."/>
            <person name="Buee M."/>
            <person name="Carver A."/>
            <person name="Chen C."/>
            <person name="Cichocki N."/>
            <person name="Clum A."/>
            <person name="Culley D."/>
            <person name="Crous P.W."/>
            <person name="Fauchery L."/>
            <person name="Girlanda M."/>
            <person name="Hayes R.D."/>
            <person name="Keri Z."/>
            <person name="LaButti K."/>
            <person name="Lipzen A."/>
            <person name="Lombard V."/>
            <person name="Magnuson J."/>
            <person name="Maillard F."/>
            <person name="Murat C."/>
            <person name="Nolan M."/>
            <person name="Ohm R.A."/>
            <person name="Pangilinan J."/>
            <person name="Pereira M.F."/>
            <person name="Perotto S."/>
            <person name="Peter M."/>
            <person name="Pfister S."/>
            <person name="Riley R."/>
            <person name="Sitrit Y."/>
            <person name="Stielow J.B."/>
            <person name="Szollosi G."/>
            <person name="Zifcakova L."/>
            <person name="Stursova M."/>
            <person name="Spatafora J.W."/>
            <person name="Tedersoo L."/>
            <person name="Vaario L.M."/>
            <person name="Yamada A."/>
            <person name="Yan M."/>
            <person name="Wang P."/>
            <person name="Xu J."/>
            <person name="Bruns T."/>
            <person name="Baldrian P."/>
            <person name="Vilgalys R."/>
            <person name="Dunand C."/>
            <person name="Henrissat B."/>
            <person name="Grigoriev I.V."/>
            <person name="Hibbett D."/>
            <person name="Nagy L.G."/>
            <person name="Martin F.M."/>
        </authorList>
    </citation>
    <scope>NUCLEOTIDE SEQUENCE</scope>
    <source>
        <strain evidence="1">UH-Tt-Lm1</strain>
    </source>
</reference>
<feature type="non-terminal residue" evidence="1">
    <location>
        <position position="52"/>
    </location>
</feature>
<proteinExistence type="predicted"/>